<dbReference type="Proteomes" id="UP001552479">
    <property type="component" value="Unassembled WGS sequence"/>
</dbReference>
<protein>
    <submittedName>
        <fullName evidence="1">Uncharacterized protein</fullName>
    </submittedName>
</protein>
<gene>
    <name evidence="1" type="ORF">AB0L03_27585</name>
</gene>
<organism evidence="1 2">
    <name type="scientific">Streptomyces roseoverticillatus</name>
    <dbReference type="NCBI Taxonomy" id="66429"/>
    <lineage>
        <taxon>Bacteria</taxon>
        <taxon>Bacillati</taxon>
        <taxon>Actinomycetota</taxon>
        <taxon>Actinomycetes</taxon>
        <taxon>Kitasatosporales</taxon>
        <taxon>Streptomycetaceae</taxon>
        <taxon>Streptomyces</taxon>
    </lineage>
</organism>
<sequence>MRAALAPVLARHPNLTVSAKVASNHGTIVRKDFRAIAEAVREVGALTREGR</sequence>
<keyword evidence="2" id="KW-1185">Reference proteome</keyword>
<evidence type="ECO:0000313" key="1">
    <source>
        <dbReference type="EMBL" id="MEV4926543.1"/>
    </source>
</evidence>
<dbReference type="EMBL" id="JBFASG010000035">
    <property type="protein sequence ID" value="MEV4926543.1"/>
    <property type="molecule type" value="Genomic_DNA"/>
</dbReference>
<accession>A0ABV3J1G4</accession>
<evidence type="ECO:0000313" key="2">
    <source>
        <dbReference type="Proteomes" id="UP001552479"/>
    </source>
</evidence>
<comment type="caution">
    <text evidence="1">The sequence shown here is derived from an EMBL/GenBank/DDBJ whole genome shotgun (WGS) entry which is preliminary data.</text>
</comment>
<proteinExistence type="predicted"/>
<dbReference type="RefSeq" id="WP_366089926.1">
    <property type="nucleotide sequence ID" value="NZ_JBFASG010000035.1"/>
</dbReference>
<name>A0ABV3J1G4_9ACTN</name>
<reference evidence="1 2" key="1">
    <citation type="submission" date="2024-06" db="EMBL/GenBank/DDBJ databases">
        <title>The Natural Products Discovery Center: Release of the First 8490 Sequenced Strains for Exploring Actinobacteria Biosynthetic Diversity.</title>
        <authorList>
            <person name="Kalkreuter E."/>
            <person name="Kautsar S.A."/>
            <person name="Yang D."/>
            <person name="Bader C.D."/>
            <person name="Teijaro C.N."/>
            <person name="Fluegel L."/>
            <person name="Davis C.M."/>
            <person name="Simpson J.R."/>
            <person name="Lauterbach L."/>
            <person name="Steele A.D."/>
            <person name="Gui C."/>
            <person name="Meng S."/>
            <person name="Li G."/>
            <person name="Viehrig K."/>
            <person name="Ye F."/>
            <person name="Su P."/>
            <person name="Kiefer A.F."/>
            <person name="Nichols A."/>
            <person name="Cepeda A.J."/>
            <person name="Yan W."/>
            <person name="Fan B."/>
            <person name="Jiang Y."/>
            <person name="Adhikari A."/>
            <person name="Zheng C.-J."/>
            <person name="Schuster L."/>
            <person name="Cowan T.M."/>
            <person name="Smanski M.J."/>
            <person name="Chevrette M.G."/>
            <person name="De Carvalho L.P.S."/>
            <person name="Shen B."/>
        </authorList>
    </citation>
    <scope>NUCLEOTIDE SEQUENCE [LARGE SCALE GENOMIC DNA]</scope>
    <source>
        <strain evidence="1 2">NPDC053791</strain>
    </source>
</reference>